<comment type="catalytic activity">
    <reaction evidence="7">
        <text>Exolytic cleavage of the (1-&gt;4)-beta-glycosidic linkage between N-acetylmuramic acid (MurNAc) and N-acetylglucosamine (GlcNAc) residues in peptidoglycan, from either the reducing or the non-reducing ends of the peptidoglycan chains, with concomitant formation of a 1,6-anhydrobond in the MurNAc residue.</text>
        <dbReference type="EC" id="4.2.2.n1"/>
    </reaction>
</comment>
<dbReference type="Pfam" id="PF00497">
    <property type="entry name" value="SBP_bac_3"/>
    <property type="match status" value="1"/>
</dbReference>
<dbReference type="SUPFAM" id="SSF53955">
    <property type="entry name" value="Lysozyme-like"/>
    <property type="match status" value="1"/>
</dbReference>
<dbReference type="Gene3D" id="1.10.530.10">
    <property type="match status" value="1"/>
</dbReference>
<feature type="domain" description="Solute-binding protein family 3/N-terminal" evidence="8">
    <location>
        <begin position="41"/>
        <end position="265"/>
    </location>
</feature>
<dbReference type="NCBIfam" id="NF008112">
    <property type="entry name" value="PRK10859.1"/>
    <property type="match status" value="1"/>
</dbReference>
<dbReference type="Proteomes" id="UP000000466">
    <property type="component" value="Chromosome"/>
</dbReference>
<comment type="similarity">
    <text evidence="7">In the N-terminal section; belongs to the bacterial solute-binding protein 3 family.</text>
</comment>
<comment type="subcellular location">
    <subcellularLocation>
        <location evidence="7">Cell outer membrane</location>
        <topology evidence="7">Peripheral membrane protein</topology>
    </subcellularLocation>
    <text evidence="7">Attached to the inner leaflet of the outer membrane.</text>
</comment>
<evidence type="ECO:0000256" key="4">
    <source>
        <dbReference type="ARBA" id="ARBA00023237"/>
    </source>
</evidence>
<evidence type="ECO:0000256" key="7">
    <source>
        <dbReference type="HAMAP-Rule" id="MF_02016"/>
    </source>
</evidence>
<dbReference type="EC" id="4.2.2.n1" evidence="7"/>
<dbReference type="STRING" id="1117647.M5M_03565"/>
<dbReference type="GO" id="GO:0009253">
    <property type="term" value="P:peptidoglycan catabolic process"/>
    <property type="evidence" value="ECO:0007669"/>
    <property type="project" value="TreeGrafter"/>
</dbReference>
<dbReference type="InterPro" id="IPR023346">
    <property type="entry name" value="Lysozyme-like_dom_sf"/>
</dbReference>
<accession>K4KVE0</accession>
<dbReference type="RefSeq" id="WP_015046095.1">
    <property type="nucleotide sequence ID" value="NC_018868.3"/>
</dbReference>
<dbReference type="PANTHER" id="PTHR35936:SF32">
    <property type="entry name" value="MEMBRANE-BOUND LYTIC MUREIN TRANSGLYCOSYLASE F"/>
    <property type="match status" value="1"/>
</dbReference>
<organism evidence="9 10">
    <name type="scientific">Simiduia agarivorans (strain DSM 21679 / JCM 13881 / BCRC 17597 / SA1)</name>
    <dbReference type="NCBI Taxonomy" id="1117647"/>
    <lineage>
        <taxon>Bacteria</taxon>
        <taxon>Pseudomonadati</taxon>
        <taxon>Pseudomonadota</taxon>
        <taxon>Gammaproteobacteria</taxon>
        <taxon>Cellvibrionales</taxon>
        <taxon>Cellvibrionaceae</taxon>
        <taxon>Simiduia</taxon>
    </lineage>
</organism>
<dbReference type="EMBL" id="CP003746">
    <property type="protein sequence ID" value="AFU97922.1"/>
    <property type="molecule type" value="Genomic_DNA"/>
</dbReference>
<dbReference type="OrthoDB" id="9815002at2"/>
<evidence type="ECO:0000256" key="3">
    <source>
        <dbReference type="ARBA" id="ARBA00023136"/>
    </source>
</evidence>
<dbReference type="GO" id="GO:0009279">
    <property type="term" value="C:cell outer membrane"/>
    <property type="evidence" value="ECO:0007669"/>
    <property type="project" value="UniProtKB-SubCell"/>
</dbReference>
<keyword evidence="3 7" id="KW-0472">Membrane</keyword>
<evidence type="ECO:0000256" key="1">
    <source>
        <dbReference type="ARBA" id="ARBA00010333"/>
    </source>
</evidence>
<evidence type="ECO:0000256" key="2">
    <source>
        <dbReference type="ARBA" id="ARBA00022729"/>
    </source>
</evidence>
<dbReference type="CDD" id="cd13403">
    <property type="entry name" value="MLTF-like"/>
    <property type="match status" value="1"/>
</dbReference>
<evidence type="ECO:0000256" key="5">
    <source>
        <dbReference type="ARBA" id="ARBA00023239"/>
    </source>
</evidence>
<dbReference type="HAMAP" id="MF_02016">
    <property type="entry name" value="MltF"/>
    <property type="match status" value="1"/>
</dbReference>
<dbReference type="KEGG" id="saga:M5M_03565"/>
<evidence type="ECO:0000259" key="8">
    <source>
        <dbReference type="SMART" id="SM00062"/>
    </source>
</evidence>
<dbReference type="HOGENOM" id="CLU_027494_0_1_6"/>
<dbReference type="GO" id="GO:0008933">
    <property type="term" value="F:peptidoglycan lytic transglycosylase activity"/>
    <property type="evidence" value="ECO:0007669"/>
    <property type="project" value="UniProtKB-UniRule"/>
</dbReference>
<feature type="region of interest" description="LT domain" evidence="7">
    <location>
        <begin position="267"/>
        <end position="486"/>
    </location>
</feature>
<dbReference type="InterPro" id="IPR008258">
    <property type="entry name" value="Transglycosylase_SLT_dom_1"/>
</dbReference>
<dbReference type="InterPro" id="IPR023703">
    <property type="entry name" value="MltF"/>
</dbReference>
<evidence type="ECO:0000313" key="10">
    <source>
        <dbReference type="Proteomes" id="UP000000466"/>
    </source>
</evidence>
<dbReference type="Gene3D" id="3.40.190.10">
    <property type="entry name" value="Periplasmic binding protein-like II"/>
    <property type="match status" value="2"/>
</dbReference>
<dbReference type="PANTHER" id="PTHR35936">
    <property type="entry name" value="MEMBRANE-BOUND LYTIC MUREIN TRANSGLYCOSYLASE F"/>
    <property type="match status" value="1"/>
</dbReference>
<evidence type="ECO:0000256" key="6">
    <source>
        <dbReference type="ARBA" id="ARBA00023316"/>
    </source>
</evidence>
<protein>
    <recommendedName>
        <fullName evidence="7">Membrane-bound lytic murein transglycosylase F</fullName>
        <ecNumber evidence="7">4.2.2.n1</ecNumber>
    </recommendedName>
    <alternativeName>
        <fullName evidence="7">Murein lyase F</fullName>
    </alternativeName>
</protein>
<keyword evidence="5 7" id="KW-0456">Lyase</keyword>
<dbReference type="eggNOG" id="COG4623">
    <property type="taxonomic scope" value="Bacteria"/>
</dbReference>
<comment type="similarity">
    <text evidence="1">Belongs to the bacterial solute-binding protein 3 family.</text>
</comment>
<comment type="domain">
    <text evidence="7">The N-terminal domain does not have lytic activity and probably modulates enzymatic activity. The C-terminal domain is the catalytic active domain.</text>
</comment>
<dbReference type="Pfam" id="PF01464">
    <property type="entry name" value="SLT"/>
    <property type="match status" value="1"/>
</dbReference>
<dbReference type="CDD" id="cd01009">
    <property type="entry name" value="PBP2_YfhD_N"/>
    <property type="match status" value="1"/>
</dbReference>
<keyword evidence="4 7" id="KW-0998">Cell outer membrane</keyword>
<gene>
    <name evidence="7" type="primary">mltF</name>
    <name evidence="9" type="ordered locus">M5M_03565</name>
</gene>
<name>K4KVE0_SIMAS</name>
<dbReference type="GO" id="GO:0016998">
    <property type="term" value="P:cell wall macromolecule catabolic process"/>
    <property type="evidence" value="ECO:0007669"/>
    <property type="project" value="UniProtKB-UniRule"/>
</dbReference>
<keyword evidence="10" id="KW-1185">Reference proteome</keyword>
<keyword evidence="2 7" id="KW-0732">Signal</keyword>
<dbReference type="AlphaFoldDB" id="K4KVE0"/>
<feature type="active site" evidence="7">
    <location>
        <position position="313"/>
    </location>
</feature>
<dbReference type="SMART" id="SM00062">
    <property type="entry name" value="PBPb"/>
    <property type="match status" value="1"/>
</dbReference>
<feature type="chain" id="PRO_5009016029" description="Membrane-bound lytic murein transglycosylase F" evidence="7">
    <location>
        <begin position="26"/>
        <end position="486"/>
    </location>
</feature>
<dbReference type="GO" id="GO:0071555">
    <property type="term" value="P:cell wall organization"/>
    <property type="evidence" value="ECO:0007669"/>
    <property type="project" value="UniProtKB-KW"/>
</dbReference>
<keyword evidence="6 7" id="KW-0961">Cell wall biogenesis/degradation</keyword>
<comment type="similarity">
    <text evidence="7">In the C-terminal section; belongs to the transglycosylase Slt family.</text>
</comment>
<sequence precursor="true">MANLLITLTKLAAFAAILASSLHLAVSGEPSQLERVKQDGVLRVGSINGPETYYETQDGGLDGFEYQLALGFAESLGVELELVPFTNLGELLKASAKGKIHLAASGLIVTDSRQQQVAFTTPYMEISQLLVYRNGTGKPTELNQLYGKTIMVMEDSSEAERLAVISAQYPELTWSASPEYNSMDLIERVHSAELDYALVKSTTYSITEAVYPRARIAYTFPDQQKLAWAMPHLKDQTLLNAANRYLSDARDQGYINLLAGNFFEPQTTVTTGGALAFTNRIQDRLPQWEDLLKDAARKYDLDWMLLASAAYQESHWNPRARSRTGVRGMMMLTLNTARELGVDNRLDPAQSIDGGARYLSELLNRIPETVTGDDRMWMTLAAYNVGFGHLMDARKLAVILDKNPDSWDDVAEILPLLAKRKYYTGTRHGYARGWEPVEYVNNIRQFYTILAWHKHAEQRRLAMADTAELNPVNNDTATGQSLSSSL</sequence>
<comment type="function">
    <text evidence="7">Murein-degrading enzyme that degrades murein glycan strands and insoluble, high-molecular weight murein sacculi, with the concomitant formation of a 1,6-anhydromuramoyl product. Lytic transglycosylases (LTs) play an integral role in the metabolism of the peptidoglycan (PG) sacculus. Their lytic action creates space within the PG sacculus to allow for its expansion as well as for the insertion of various structures such as secretion systems and flagella.</text>
</comment>
<feature type="region of interest" description="Non-LT domain" evidence="7">
    <location>
        <begin position="19"/>
        <end position="266"/>
    </location>
</feature>
<reference evidence="9 10" key="1">
    <citation type="journal article" date="2013" name="Genome Announc.">
        <title>Complete genome sequence of Simiduia agarivorans SA1(T), a marine bacterium able to degrade a variety of polysaccharides.</title>
        <authorList>
            <person name="Lin S.Y."/>
            <person name="Shieh W.Y."/>
            <person name="Chen J.S."/>
            <person name="Tang S.L."/>
        </authorList>
    </citation>
    <scope>NUCLEOTIDE SEQUENCE [LARGE SCALE GENOMIC DNA]</scope>
    <source>
        <strain evidence="10">DSM 21679 / JCM 13881 / BCRC 17597 / SA1</strain>
    </source>
</reference>
<feature type="signal peptide" evidence="7">
    <location>
        <begin position="1"/>
        <end position="25"/>
    </location>
</feature>
<dbReference type="InterPro" id="IPR001638">
    <property type="entry name" value="Solute-binding_3/MltF_N"/>
</dbReference>
<proteinExistence type="inferred from homology"/>
<evidence type="ECO:0000313" key="9">
    <source>
        <dbReference type="EMBL" id="AFU97922.1"/>
    </source>
</evidence>
<dbReference type="SUPFAM" id="SSF53850">
    <property type="entry name" value="Periplasmic binding protein-like II"/>
    <property type="match status" value="1"/>
</dbReference>